<dbReference type="Gene3D" id="3.40.50.300">
    <property type="entry name" value="P-loop containing nucleotide triphosphate hydrolases"/>
    <property type="match status" value="1"/>
</dbReference>
<dbReference type="SMART" id="SM00382">
    <property type="entry name" value="AAA"/>
    <property type="match status" value="1"/>
</dbReference>
<dbReference type="Pfam" id="PF00664">
    <property type="entry name" value="ABC_membrane"/>
    <property type="match status" value="1"/>
</dbReference>
<dbReference type="GO" id="GO:0005524">
    <property type="term" value="F:ATP binding"/>
    <property type="evidence" value="ECO:0007669"/>
    <property type="project" value="UniProtKB-KW"/>
</dbReference>
<proteinExistence type="inferred from homology"/>
<dbReference type="GO" id="GO:0016887">
    <property type="term" value="F:ATP hydrolysis activity"/>
    <property type="evidence" value="ECO:0007669"/>
    <property type="project" value="InterPro"/>
</dbReference>
<dbReference type="KEGG" id="stab:STABA_v1c03900"/>
<feature type="transmembrane region" description="Helical" evidence="8">
    <location>
        <begin position="355"/>
        <end position="377"/>
    </location>
</feature>
<dbReference type="Proteomes" id="UP000424468">
    <property type="component" value="Chromosome"/>
</dbReference>
<dbReference type="EMBL" id="CP046276">
    <property type="protein sequence ID" value="QGS51753.1"/>
    <property type="molecule type" value="Genomic_DNA"/>
</dbReference>
<comment type="subcellular location">
    <subcellularLocation>
        <location evidence="1">Cell membrane</location>
        <topology evidence="1">Multi-pass membrane protein</topology>
    </subcellularLocation>
</comment>
<protein>
    <submittedName>
        <fullName evidence="11">ATP-binding cassette</fullName>
    </submittedName>
</protein>
<dbReference type="GO" id="GO:0015421">
    <property type="term" value="F:ABC-type oligopeptide transporter activity"/>
    <property type="evidence" value="ECO:0007669"/>
    <property type="project" value="TreeGrafter"/>
</dbReference>
<dbReference type="PROSITE" id="PS50929">
    <property type="entry name" value="ABC_TM1F"/>
    <property type="match status" value="1"/>
</dbReference>
<dbReference type="InterPro" id="IPR011527">
    <property type="entry name" value="ABC1_TM_dom"/>
</dbReference>
<dbReference type="RefSeq" id="WP_156006037.1">
    <property type="nucleotide sequence ID" value="NZ_CP046276.1"/>
</dbReference>
<dbReference type="Gene3D" id="1.20.1560.10">
    <property type="entry name" value="ABC transporter type 1, transmembrane domain"/>
    <property type="match status" value="1"/>
</dbReference>
<evidence type="ECO:0000259" key="10">
    <source>
        <dbReference type="PROSITE" id="PS50929"/>
    </source>
</evidence>
<dbReference type="FunFam" id="3.40.50.300:FF:000218">
    <property type="entry name" value="Multidrug ABC transporter ATP-binding protein"/>
    <property type="match status" value="1"/>
</dbReference>
<dbReference type="InterPro" id="IPR017871">
    <property type="entry name" value="ABC_transporter-like_CS"/>
</dbReference>
<dbReference type="InterPro" id="IPR003593">
    <property type="entry name" value="AAA+_ATPase"/>
</dbReference>
<feature type="transmembrane region" description="Helical" evidence="8">
    <location>
        <begin position="244"/>
        <end position="264"/>
    </location>
</feature>
<name>A0A6I6CI71_9MOLU</name>
<evidence type="ECO:0000256" key="2">
    <source>
        <dbReference type="ARBA" id="ARBA00005417"/>
    </source>
</evidence>
<dbReference type="PROSITE" id="PS00211">
    <property type="entry name" value="ABC_TRANSPORTER_1"/>
    <property type="match status" value="1"/>
</dbReference>
<feature type="transmembrane region" description="Helical" evidence="8">
    <location>
        <begin position="49"/>
        <end position="72"/>
    </location>
</feature>
<evidence type="ECO:0000256" key="5">
    <source>
        <dbReference type="ARBA" id="ARBA00022840"/>
    </source>
</evidence>
<reference evidence="11 12" key="1">
    <citation type="submission" date="2019-11" db="EMBL/GenBank/DDBJ databases">
        <title>Complete genome sequence of Spiroplasma tabanidicola TAUS-1 (DSM 22603).</title>
        <authorList>
            <person name="Huang C.-T."/>
            <person name="Lin Y.-C."/>
            <person name="Kuo C.-H."/>
        </authorList>
    </citation>
    <scope>NUCLEOTIDE SEQUENCE [LARGE SCALE GENOMIC DNA]</scope>
    <source>
        <strain evidence="11 12">TAUS-1</strain>
    </source>
</reference>
<keyword evidence="3 8" id="KW-0812">Transmembrane</keyword>
<feature type="domain" description="ABC transmembrane type-1" evidence="10">
    <location>
        <begin position="52"/>
        <end position="386"/>
    </location>
</feature>
<dbReference type="GO" id="GO:0005886">
    <property type="term" value="C:plasma membrane"/>
    <property type="evidence" value="ECO:0007669"/>
    <property type="project" value="UniProtKB-SubCell"/>
</dbReference>
<evidence type="ECO:0000256" key="3">
    <source>
        <dbReference type="ARBA" id="ARBA00022692"/>
    </source>
</evidence>
<evidence type="ECO:0000313" key="12">
    <source>
        <dbReference type="Proteomes" id="UP000424468"/>
    </source>
</evidence>
<dbReference type="SUPFAM" id="SSF90123">
    <property type="entry name" value="ABC transporter transmembrane region"/>
    <property type="match status" value="1"/>
</dbReference>
<dbReference type="InterPro" id="IPR003439">
    <property type="entry name" value="ABC_transporter-like_ATP-bd"/>
</dbReference>
<dbReference type="PANTHER" id="PTHR43394">
    <property type="entry name" value="ATP-DEPENDENT PERMEASE MDL1, MITOCHONDRIAL"/>
    <property type="match status" value="1"/>
</dbReference>
<dbReference type="Pfam" id="PF00005">
    <property type="entry name" value="ABC_tran"/>
    <property type="match status" value="1"/>
</dbReference>
<feature type="transmembrane region" description="Helical" evidence="8">
    <location>
        <begin position="142"/>
        <end position="159"/>
    </location>
</feature>
<evidence type="ECO:0000259" key="9">
    <source>
        <dbReference type="PROSITE" id="PS50893"/>
    </source>
</evidence>
<evidence type="ECO:0000256" key="8">
    <source>
        <dbReference type="SAM" id="Phobius"/>
    </source>
</evidence>
<dbReference type="PROSITE" id="PS50893">
    <property type="entry name" value="ABC_TRANSPORTER_2"/>
    <property type="match status" value="1"/>
</dbReference>
<dbReference type="OrthoDB" id="9763744at2"/>
<feature type="transmembrane region" description="Helical" evidence="8">
    <location>
        <begin position="325"/>
        <end position="349"/>
    </location>
</feature>
<dbReference type="CDD" id="cd03249">
    <property type="entry name" value="ABC_MTABC3_MDL1_MDL2"/>
    <property type="match status" value="1"/>
</dbReference>
<evidence type="ECO:0000256" key="6">
    <source>
        <dbReference type="ARBA" id="ARBA00022989"/>
    </source>
</evidence>
<comment type="similarity">
    <text evidence="2">Belongs to the ABC transporter superfamily.</text>
</comment>
<evidence type="ECO:0000313" key="11">
    <source>
        <dbReference type="EMBL" id="QGS51753.1"/>
    </source>
</evidence>
<dbReference type="InterPro" id="IPR036640">
    <property type="entry name" value="ABC1_TM_sf"/>
</dbReference>
<keyword evidence="4" id="KW-0547">Nucleotide-binding</keyword>
<gene>
    <name evidence="11" type="ORF">STABA_v1c03900</name>
</gene>
<dbReference type="PANTHER" id="PTHR43394:SF1">
    <property type="entry name" value="ATP-BINDING CASSETTE SUB-FAMILY B MEMBER 10, MITOCHONDRIAL"/>
    <property type="match status" value="1"/>
</dbReference>
<dbReference type="InterPro" id="IPR027417">
    <property type="entry name" value="P-loop_NTPase"/>
</dbReference>
<organism evidence="11 12">
    <name type="scientific">Spiroplasma tabanidicola</name>
    <dbReference type="NCBI Taxonomy" id="324079"/>
    <lineage>
        <taxon>Bacteria</taxon>
        <taxon>Bacillati</taxon>
        <taxon>Mycoplasmatota</taxon>
        <taxon>Mollicutes</taxon>
        <taxon>Entomoplasmatales</taxon>
        <taxon>Spiroplasmataceae</taxon>
        <taxon>Spiroplasma</taxon>
    </lineage>
</organism>
<evidence type="ECO:0000256" key="4">
    <source>
        <dbReference type="ARBA" id="ARBA00022741"/>
    </source>
</evidence>
<sequence length="665" mass="74918">MAKKTAVNEPLNLSSKNLNNEKKHKDFNVKKKGGSFTKTIIYYMKKNKWMTFFMILICVISSVATVLGPKLIQNMMANLLAPSSGLDYFNNGTKTVGELNNLLDGKVFISGDENQFLTEEFVSNSKNYFTLFFGLHFGWDKWIYLQLSLFVVLGVSAYFSSYLGGTMGKNVEIDLRNRSLEKLVKQDMSYYSDKKIGEILTKIVSDTQIIGDQTASVPVTMISAFITFFGSLGVLVTIDWKLTLIVIAIMFVLLIVLQSTFTVVGRMSKRVRKTITTINGDVTDRISTVRLIKSSGTEAYENERFNEVHKEYYKKSFTLITMQSFISTVMTAGISSVQIIIVICSAILYKDNPQYLTVTLSAFISGVGSMVGPLMTLSRLVSGIIQASTCCYRVNEIILTVPRIDTHYEEGEGIIVDEIEGNIVFKDVEFRYPEKPEQLILPKFNFVFEKGKSYAFVGETGAGKSTISKLLLRFYDPSTGDIFINDNVNLKDVHLSSYLDKVGYVEQEPQILYGTVMDNIKYGNFNATDEEIISASKKAELHDLVMSWPNGYDTILGERGFMLSGGQKQRLIIARMFLKNPQILILDEATSALDNIVEKEIQEELEKLMKNRTTISIAHRLSTIMNCDQIIVLGRNQGIVQVGTYEQLKEEHGHFKRLYEAGLMN</sequence>
<dbReference type="SUPFAM" id="SSF52540">
    <property type="entry name" value="P-loop containing nucleoside triphosphate hydrolases"/>
    <property type="match status" value="1"/>
</dbReference>
<keyword evidence="5 11" id="KW-0067">ATP-binding</keyword>
<dbReference type="InterPro" id="IPR039421">
    <property type="entry name" value="Type_1_exporter"/>
</dbReference>
<dbReference type="CDD" id="cd07346">
    <property type="entry name" value="ABC_6TM_exporters"/>
    <property type="match status" value="1"/>
</dbReference>
<feature type="transmembrane region" description="Helical" evidence="8">
    <location>
        <begin position="217"/>
        <end position="238"/>
    </location>
</feature>
<keyword evidence="12" id="KW-1185">Reference proteome</keyword>
<feature type="domain" description="ABC transporter" evidence="9">
    <location>
        <begin position="423"/>
        <end position="661"/>
    </location>
</feature>
<keyword evidence="7 8" id="KW-0472">Membrane</keyword>
<evidence type="ECO:0000256" key="7">
    <source>
        <dbReference type="ARBA" id="ARBA00023136"/>
    </source>
</evidence>
<keyword evidence="6 8" id="KW-1133">Transmembrane helix</keyword>
<evidence type="ECO:0000256" key="1">
    <source>
        <dbReference type="ARBA" id="ARBA00004651"/>
    </source>
</evidence>
<accession>A0A6I6CI71</accession>
<dbReference type="AlphaFoldDB" id="A0A6I6CI71"/>